<dbReference type="GO" id="GO:0015969">
    <property type="term" value="P:guanosine tetraphosphate metabolic process"/>
    <property type="evidence" value="ECO:0007669"/>
    <property type="project" value="InterPro"/>
</dbReference>
<keyword evidence="3" id="KW-1185">Reference proteome</keyword>
<name>A0A0E3UU70_9FUSO</name>
<evidence type="ECO:0000313" key="3">
    <source>
        <dbReference type="Proteomes" id="UP000033103"/>
    </source>
</evidence>
<dbReference type="InterPro" id="IPR052366">
    <property type="entry name" value="GTP_Pyrophosphokinase"/>
</dbReference>
<dbReference type="InterPro" id="IPR007685">
    <property type="entry name" value="RelA_SpoT"/>
</dbReference>
<proteinExistence type="predicted"/>
<organism evidence="2 3">
    <name type="scientific">Sneathia vaginalis</name>
    <dbReference type="NCBI Taxonomy" id="187101"/>
    <lineage>
        <taxon>Bacteria</taxon>
        <taxon>Fusobacteriati</taxon>
        <taxon>Fusobacteriota</taxon>
        <taxon>Fusobacteriia</taxon>
        <taxon>Fusobacteriales</taxon>
        <taxon>Leptotrichiaceae</taxon>
        <taxon>Sneathia</taxon>
    </lineage>
</organism>
<dbReference type="PANTHER" id="PTHR47837">
    <property type="entry name" value="GTP PYROPHOSPHOKINASE YJBM"/>
    <property type="match status" value="1"/>
</dbReference>
<evidence type="ECO:0000259" key="1">
    <source>
        <dbReference type="SMART" id="SM00954"/>
    </source>
</evidence>
<dbReference type="KEGG" id="sns:VC03_05685"/>
<dbReference type="Gene3D" id="1.10.287.860">
    <property type="entry name" value="Nucleotidyltransferase"/>
    <property type="match status" value="1"/>
</dbReference>
<dbReference type="STRING" id="187101.VC03_05685"/>
<protein>
    <recommendedName>
        <fullName evidence="1">RelA/SpoT domain-containing protein</fullName>
    </recommendedName>
</protein>
<evidence type="ECO:0000313" key="2">
    <source>
        <dbReference type="EMBL" id="AKC95964.1"/>
    </source>
</evidence>
<dbReference type="SUPFAM" id="SSF81301">
    <property type="entry name" value="Nucleotidyltransferase"/>
    <property type="match status" value="1"/>
</dbReference>
<dbReference type="PANTHER" id="PTHR47837:SF2">
    <property type="entry name" value="GTP PYROPHOSPHOKINASE YWAC"/>
    <property type="match status" value="1"/>
</dbReference>
<gene>
    <name evidence="2" type="ORF">VC03_05685</name>
</gene>
<dbReference type="OrthoDB" id="9789634at2"/>
<dbReference type="HOGENOM" id="CLU_077095_0_0_0"/>
<dbReference type="Gene3D" id="3.30.460.10">
    <property type="entry name" value="Beta Polymerase, domain 2"/>
    <property type="match status" value="1"/>
</dbReference>
<sequence length="231" mass="27597">MLDFTVFEQLAIYYETLDTEQFEVILKSSYPYQRMISEYECALLEVETKLKVLNLEFSVKKESNPIESIKSRIKTPTSFINKLKRRNISLNKQDIEDNIFDIAGIRVICHFVDDVYSIIESLKNQYDLKIFEEKDYIKNPKPNGYRSYHLIVEVPVFLYEQMIYRKVEIQFRTIGMDFWATTEHKIRYKKNIKNTEKIQKILYDCAVLSAQLDDKMKTVRNIILEQKKNEV</sequence>
<dbReference type="AlphaFoldDB" id="A0A0E3UU70"/>
<reference evidence="2 3" key="1">
    <citation type="journal article" date="2012" name="BMC Genomics">
        <title>Genomic sequence analysis and characterization of Sneathia amnii sp. nov.</title>
        <authorList>
            <consortium name="Vaginal Microbiome Consortium (additional members)"/>
            <person name="Harwich M.D.Jr."/>
            <person name="Serrano M.G."/>
            <person name="Fettweis J.M."/>
            <person name="Alves J.M."/>
            <person name="Reimers M.A."/>
            <person name="Buck G.A."/>
            <person name="Jefferson K.K."/>
        </authorList>
    </citation>
    <scope>NUCLEOTIDE SEQUENCE [LARGE SCALE GENOMIC DNA]</scope>
    <source>
        <strain evidence="2 3">SN35</strain>
    </source>
</reference>
<accession>A0A0E3UU70</accession>
<feature type="domain" description="RelA/SpoT" evidence="1">
    <location>
        <begin position="71"/>
        <end position="194"/>
    </location>
</feature>
<dbReference type="Pfam" id="PF04607">
    <property type="entry name" value="RelA_SpoT"/>
    <property type="match status" value="1"/>
</dbReference>
<dbReference type="EMBL" id="CP011280">
    <property type="protein sequence ID" value="AKC95964.1"/>
    <property type="molecule type" value="Genomic_DNA"/>
</dbReference>
<dbReference type="InterPro" id="IPR043519">
    <property type="entry name" value="NT_sf"/>
</dbReference>
<dbReference type="PATRIC" id="fig|1069640.6.peg.1128"/>
<dbReference type="SMART" id="SM00954">
    <property type="entry name" value="RelA_SpoT"/>
    <property type="match status" value="1"/>
</dbReference>
<dbReference type="Proteomes" id="UP000033103">
    <property type="component" value="Chromosome"/>
</dbReference>
<dbReference type="CDD" id="cd05399">
    <property type="entry name" value="NT_Rel-Spo_like"/>
    <property type="match status" value="1"/>
</dbReference>
<dbReference type="RefSeq" id="WP_046329068.1">
    <property type="nucleotide sequence ID" value="NZ_CAUPIC010000011.1"/>
</dbReference>